<comment type="caution">
    <text evidence="2">The sequence shown here is derived from an EMBL/GenBank/DDBJ whole genome shotgun (WGS) entry which is preliminary data.</text>
</comment>
<dbReference type="EMBL" id="JACIBV010000001">
    <property type="protein sequence ID" value="MBB3725484.1"/>
    <property type="molecule type" value="Genomic_DNA"/>
</dbReference>
<keyword evidence="2" id="KW-0456">Lyase</keyword>
<dbReference type="GeneID" id="95387907"/>
<keyword evidence="3" id="KW-1185">Reference proteome</keyword>
<name>A0A7W5YPT0_9ACTN</name>
<dbReference type="SUPFAM" id="SSF54593">
    <property type="entry name" value="Glyoxalase/Bleomycin resistance protein/Dihydroxybiphenyl dioxygenase"/>
    <property type="match status" value="1"/>
</dbReference>
<sequence length="138" mass="15416">MTRLWRKQTDSSTLTEPRVLIRVFVPQGRLEASVEFYQRLQRVEADARFDFPEAGLRLATVGAFLVIEGDAEALAPFRSTTGTLLVDDVVPYHDRLVAEGAEIIFPLQQVPTGAGFNARHPDGTVVEYVHHRPTSEGR</sequence>
<proteinExistence type="predicted"/>
<dbReference type="RefSeq" id="WP_221240963.1">
    <property type="nucleotide sequence ID" value="NZ_JACIBV010000001.1"/>
</dbReference>
<dbReference type="AlphaFoldDB" id="A0A7W5YPT0"/>
<organism evidence="2 3">
    <name type="scientific">Nonomuraea dietziae</name>
    <dbReference type="NCBI Taxonomy" id="65515"/>
    <lineage>
        <taxon>Bacteria</taxon>
        <taxon>Bacillati</taxon>
        <taxon>Actinomycetota</taxon>
        <taxon>Actinomycetes</taxon>
        <taxon>Streptosporangiales</taxon>
        <taxon>Streptosporangiaceae</taxon>
        <taxon>Nonomuraea</taxon>
    </lineage>
</organism>
<accession>A0A7W5YPT0</accession>
<dbReference type="Pfam" id="PF00903">
    <property type="entry name" value="Glyoxalase"/>
    <property type="match status" value="1"/>
</dbReference>
<evidence type="ECO:0000313" key="3">
    <source>
        <dbReference type="Proteomes" id="UP000579945"/>
    </source>
</evidence>
<evidence type="ECO:0000313" key="2">
    <source>
        <dbReference type="EMBL" id="MBB3725484.1"/>
    </source>
</evidence>
<evidence type="ECO:0000259" key="1">
    <source>
        <dbReference type="Pfam" id="PF00903"/>
    </source>
</evidence>
<protein>
    <submittedName>
        <fullName evidence="2">Putative enzyme related to lactoylglutathione lyase</fullName>
    </submittedName>
</protein>
<reference evidence="2 3" key="1">
    <citation type="submission" date="2020-08" db="EMBL/GenBank/DDBJ databases">
        <title>Sequencing the genomes of 1000 actinobacteria strains.</title>
        <authorList>
            <person name="Klenk H.-P."/>
        </authorList>
    </citation>
    <scope>NUCLEOTIDE SEQUENCE [LARGE SCALE GENOMIC DNA]</scope>
    <source>
        <strain evidence="2 3">DSM 44320</strain>
    </source>
</reference>
<dbReference type="InterPro" id="IPR029068">
    <property type="entry name" value="Glyas_Bleomycin-R_OHBP_Dase"/>
</dbReference>
<dbReference type="Gene3D" id="3.10.180.10">
    <property type="entry name" value="2,3-Dihydroxybiphenyl 1,2-Dioxygenase, domain 1"/>
    <property type="match status" value="1"/>
</dbReference>
<dbReference type="GO" id="GO:0016829">
    <property type="term" value="F:lyase activity"/>
    <property type="evidence" value="ECO:0007669"/>
    <property type="project" value="UniProtKB-KW"/>
</dbReference>
<gene>
    <name evidence="2" type="ORF">FHR33_001344</name>
</gene>
<dbReference type="Proteomes" id="UP000579945">
    <property type="component" value="Unassembled WGS sequence"/>
</dbReference>
<dbReference type="InterPro" id="IPR004360">
    <property type="entry name" value="Glyas_Fos-R_dOase_dom"/>
</dbReference>
<feature type="domain" description="Glyoxalase/fosfomycin resistance/dioxygenase" evidence="1">
    <location>
        <begin position="25"/>
        <end position="128"/>
    </location>
</feature>